<keyword evidence="9" id="KW-1185">Reference proteome</keyword>
<dbReference type="PANTHER" id="PTHR33452">
    <property type="entry name" value="OXIDOREDUCTASE CATD-RELATED"/>
    <property type="match status" value="1"/>
</dbReference>
<evidence type="ECO:0000256" key="1">
    <source>
        <dbReference type="ARBA" id="ARBA00004651"/>
    </source>
</evidence>
<dbReference type="PANTHER" id="PTHR33452:SF1">
    <property type="entry name" value="INNER MEMBRANE PROTEIN YPHA-RELATED"/>
    <property type="match status" value="1"/>
</dbReference>
<reference evidence="8 9" key="1">
    <citation type="submission" date="2020-08" db="EMBL/GenBank/DDBJ databases">
        <title>Genomic Encyclopedia of Type Strains, Phase III (KMG-III): the genomes of soil and plant-associated and newly described type strains.</title>
        <authorList>
            <person name="Whitman W."/>
        </authorList>
    </citation>
    <scope>NUCLEOTIDE SEQUENCE [LARGE SCALE GENOMIC DNA]</scope>
    <source>
        <strain evidence="8 9">CECT 8897</strain>
    </source>
</reference>
<evidence type="ECO:0000313" key="9">
    <source>
        <dbReference type="Proteomes" id="UP000541535"/>
    </source>
</evidence>
<dbReference type="RefSeq" id="WP_183443163.1">
    <property type="nucleotide sequence ID" value="NZ_JACHXD010000016.1"/>
</dbReference>
<proteinExistence type="inferred from homology"/>
<dbReference type="EMBL" id="JACHXD010000016">
    <property type="protein sequence ID" value="MBB3121452.1"/>
    <property type="molecule type" value="Genomic_DNA"/>
</dbReference>
<name>A0A7W5BDY6_9BURK</name>
<keyword evidence="5 7" id="KW-1133">Transmembrane helix</keyword>
<comment type="caution">
    <text evidence="8">The sequence shown here is derived from an EMBL/GenBank/DDBJ whole genome shotgun (WGS) entry which is preliminary data.</text>
</comment>
<dbReference type="Proteomes" id="UP000541535">
    <property type="component" value="Unassembled WGS sequence"/>
</dbReference>
<evidence type="ECO:0000256" key="6">
    <source>
        <dbReference type="ARBA" id="ARBA00023136"/>
    </source>
</evidence>
<feature type="transmembrane region" description="Helical" evidence="7">
    <location>
        <begin position="12"/>
        <end position="34"/>
    </location>
</feature>
<evidence type="ECO:0000256" key="2">
    <source>
        <dbReference type="ARBA" id="ARBA00006679"/>
    </source>
</evidence>
<evidence type="ECO:0000313" key="8">
    <source>
        <dbReference type="EMBL" id="MBB3121452.1"/>
    </source>
</evidence>
<protein>
    <submittedName>
        <fullName evidence="8">Putative oxidoreductase</fullName>
    </submittedName>
</protein>
<organism evidence="8 9">
    <name type="scientific">Pseudoduganella violacea</name>
    <dbReference type="NCBI Taxonomy" id="1715466"/>
    <lineage>
        <taxon>Bacteria</taxon>
        <taxon>Pseudomonadati</taxon>
        <taxon>Pseudomonadota</taxon>
        <taxon>Betaproteobacteria</taxon>
        <taxon>Burkholderiales</taxon>
        <taxon>Oxalobacteraceae</taxon>
        <taxon>Telluria group</taxon>
        <taxon>Pseudoduganella</taxon>
    </lineage>
</organism>
<accession>A0A7W5BDY6</accession>
<feature type="transmembrane region" description="Helical" evidence="7">
    <location>
        <begin position="54"/>
        <end position="74"/>
    </location>
</feature>
<evidence type="ECO:0000256" key="7">
    <source>
        <dbReference type="SAM" id="Phobius"/>
    </source>
</evidence>
<dbReference type="GO" id="GO:0005886">
    <property type="term" value="C:plasma membrane"/>
    <property type="evidence" value="ECO:0007669"/>
    <property type="project" value="UniProtKB-SubCell"/>
</dbReference>
<evidence type="ECO:0000256" key="3">
    <source>
        <dbReference type="ARBA" id="ARBA00022475"/>
    </source>
</evidence>
<comment type="subcellular location">
    <subcellularLocation>
        <location evidence="1">Cell membrane</location>
        <topology evidence="1">Multi-pass membrane protein</topology>
    </subcellularLocation>
</comment>
<evidence type="ECO:0000256" key="4">
    <source>
        <dbReference type="ARBA" id="ARBA00022692"/>
    </source>
</evidence>
<keyword evidence="4 7" id="KW-0812">Transmembrane</keyword>
<feature type="transmembrane region" description="Helical" evidence="7">
    <location>
        <begin position="81"/>
        <end position="101"/>
    </location>
</feature>
<sequence>MNNANNINNNALNTAVLPLAGRLLMALIFVFSAVGKISAPAATMGYISAMGLPFPVLGLAGAIGVELIGGLLLAFGFQTRLVALGLAAFSVVTAVLFHNAIGDQNQLIHLLKNLAMAGGLLQIAAFGPGSLSLDARRGAPQVLARI</sequence>
<feature type="transmembrane region" description="Helical" evidence="7">
    <location>
        <begin position="107"/>
        <end position="127"/>
    </location>
</feature>
<dbReference type="AlphaFoldDB" id="A0A7W5BDY6"/>
<keyword evidence="3" id="KW-1003">Cell membrane</keyword>
<comment type="similarity">
    <text evidence="2">Belongs to the DoxX family.</text>
</comment>
<gene>
    <name evidence="8" type="ORF">FHS03_004530</name>
</gene>
<dbReference type="Pfam" id="PF07681">
    <property type="entry name" value="DoxX"/>
    <property type="match status" value="1"/>
</dbReference>
<evidence type="ECO:0000256" key="5">
    <source>
        <dbReference type="ARBA" id="ARBA00022989"/>
    </source>
</evidence>
<dbReference type="InterPro" id="IPR051907">
    <property type="entry name" value="DoxX-like_oxidoreductase"/>
</dbReference>
<dbReference type="InterPro" id="IPR032808">
    <property type="entry name" value="DoxX"/>
</dbReference>
<keyword evidence="6 7" id="KW-0472">Membrane</keyword>